<evidence type="ECO:0000313" key="2">
    <source>
        <dbReference type="Proteomes" id="UP001549321"/>
    </source>
</evidence>
<dbReference type="Proteomes" id="UP001549321">
    <property type="component" value="Unassembled WGS sequence"/>
</dbReference>
<reference evidence="1 2" key="1">
    <citation type="submission" date="2024-06" db="EMBL/GenBank/DDBJ databases">
        <title>Sorghum-associated microbial communities from plants grown in Nebraska, USA.</title>
        <authorList>
            <person name="Schachtman D."/>
        </authorList>
    </citation>
    <scope>NUCLEOTIDE SEQUENCE [LARGE SCALE GENOMIC DNA]</scope>
    <source>
        <strain evidence="1 2">3207</strain>
    </source>
</reference>
<protein>
    <recommendedName>
        <fullName evidence="3">PD-(D/E)XK nuclease family protein</fullName>
    </recommendedName>
</protein>
<proteinExistence type="predicted"/>
<gene>
    <name evidence="1" type="ORF">ABIE08_002872</name>
</gene>
<accession>A0ABV2R0X6</accession>
<sequence>MIWGKMLNAILSGKAGSASIGAEENVSWRHIFRTNEDLLTATIFERLSYLDGPTCWQILCSTFGPVLPEHPIAIMRKIEFWPRWSDSLNEGRSVEPDVLLQFELGDDPPRKVDLIVEAKLGGQQYADQWRRQIQSYKKRSIDDGGGREVDAAYFLAIGGLDAPARQVIARLSDPAPAALDEHIRVVAAAAEWSRLATAIQETKVGNQQTQRVLDDVAQALELFGHGHIQEISTLVNFEALRSPDSLRILRAPL</sequence>
<name>A0ABV2R0X6_9HYPH</name>
<keyword evidence="2" id="KW-1185">Reference proteome</keyword>
<evidence type="ECO:0008006" key="3">
    <source>
        <dbReference type="Google" id="ProtNLM"/>
    </source>
</evidence>
<organism evidence="1 2">
    <name type="scientific">Kaistia defluvii</name>
    <dbReference type="NCBI Taxonomy" id="410841"/>
    <lineage>
        <taxon>Bacteria</taxon>
        <taxon>Pseudomonadati</taxon>
        <taxon>Pseudomonadota</taxon>
        <taxon>Alphaproteobacteria</taxon>
        <taxon>Hyphomicrobiales</taxon>
        <taxon>Kaistiaceae</taxon>
        <taxon>Kaistia</taxon>
    </lineage>
</organism>
<comment type="caution">
    <text evidence="1">The sequence shown here is derived from an EMBL/GenBank/DDBJ whole genome shotgun (WGS) entry which is preliminary data.</text>
</comment>
<dbReference type="EMBL" id="JBEPSM010000002">
    <property type="protein sequence ID" value="MET4634926.1"/>
    <property type="molecule type" value="Genomic_DNA"/>
</dbReference>
<evidence type="ECO:0000313" key="1">
    <source>
        <dbReference type="EMBL" id="MET4634926.1"/>
    </source>
</evidence>